<dbReference type="OrthoDB" id="886858at2"/>
<dbReference type="GO" id="GO:0019825">
    <property type="term" value="F:oxygen binding"/>
    <property type="evidence" value="ECO:0007669"/>
    <property type="project" value="InterPro"/>
</dbReference>
<evidence type="ECO:0000313" key="2">
    <source>
        <dbReference type="EMBL" id="TGE23882.1"/>
    </source>
</evidence>
<dbReference type="Proteomes" id="UP000297549">
    <property type="component" value="Unassembled WGS sequence"/>
</dbReference>
<dbReference type="InterPro" id="IPR006311">
    <property type="entry name" value="TAT_signal"/>
</dbReference>
<dbReference type="SUPFAM" id="SSF46458">
    <property type="entry name" value="Globin-like"/>
    <property type="match status" value="1"/>
</dbReference>
<comment type="caution">
    <text evidence="2">The sequence shown here is derived from an EMBL/GenBank/DDBJ whole genome shotgun (WGS) entry which is preliminary data.</text>
</comment>
<keyword evidence="3" id="KW-1185">Reference proteome</keyword>
<dbReference type="EMBL" id="SRLC01000001">
    <property type="protein sequence ID" value="TGE23882.1"/>
    <property type="molecule type" value="Genomic_DNA"/>
</dbReference>
<reference evidence="2 3" key="1">
    <citation type="submission" date="2019-04" db="EMBL/GenBank/DDBJ databases">
        <authorList>
            <person name="Feng G."/>
            <person name="Zhang J."/>
            <person name="Zhu H."/>
        </authorList>
    </citation>
    <scope>NUCLEOTIDE SEQUENCE [LARGE SCALE GENOMIC DNA]</scope>
    <source>
        <strain evidence="2 3">JCM 31653</strain>
    </source>
</reference>
<dbReference type="RefSeq" id="WP_135460904.1">
    <property type="nucleotide sequence ID" value="NZ_SRLC01000001.1"/>
</dbReference>
<dbReference type="AlphaFoldDB" id="A0A4Z0Q5C4"/>
<dbReference type="Gene3D" id="1.10.490.10">
    <property type="entry name" value="Globins"/>
    <property type="match status" value="1"/>
</dbReference>
<evidence type="ECO:0000256" key="1">
    <source>
        <dbReference type="SAM" id="MobiDB-lite"/>
    </source>
</evidence>
<protein>
    <submittedName>
        <fullName evidence="2">Uncharacterized protein</fullName>
    </submittedName>
</protein>
<dbReference type="InterPro" id="IPR012292">
    <property type="entry name" value="Globin/Proto"/>
</dbReference>
<dbReference type="GO" id="GO:0020037">
    <property type="term" value="F:heme binding"/>
    <property type="evidence" value="ECO:0007669"/>
    <property type="project" value="InterPro"/>
</dbReference>
<sequence length="141" mass="15199">MPTPLFPDLSSTAQRRRFTRLFGARLAADALLGSWFGPVAPAAAGAEAAWWELALTGNSYCGRPSRPSLPDAPLMPALLARWCQLLDDTMTENFAGPRAQAARAGLRNLATMRTHWLLTHQRQSAAPQAPATRSGSTRMAA</sequence>
<organism evidence="2 3">
    <name type="scientific">Hymenobacter aquaticus</name>
    <dbReference type="NCBI Taxonomy" id="1867101"/>
    <lineage>
        <taxon>Bacteria</taxon>
        <taxon>Pseudomonadati</taxon>
        <taxon>Bacteroidota</taxon>
        <taxon>Cytophagia</taxon>
        <taxon>Cytophagales</taxon>
        <taxon>Hymenobacteraceae</taxon>
        <taxon>Hymenobacter</taxon>
    </lineage>
</organism>
<name>A0A4Z0Q5C4_9BACT</name>
<evidence type="ECO:0000313" key="3">
    <source>
        <dbReference type="Proteomes" id="UP000297549"/>
    </source>
</evidence>
<proteinExistence type="predicted"/>
<gene>
    <name evidence="2" type="ORF">E5K00_01310</name>
</gene>
<dbReference type="PROSITE" id="PS51318">
    <property type="entry name" value="TAT"/>
    <property type="match status" value="1"/>
</dbReference>
<feature type="region of interest" description="Disordered" evidence="1">
    <location>
        <begin position="120"/>
        <end position="141"/>
    </location>
</feature>
<accession>A0A4Z0Q5C4</accession>
<dbReference type="InterPro" id="IPR009050">
    <property type="entry name" value="Globin-like_sf"/>
</dbReference>